<dbReference type="Proteomes" id="UP000261905">
    <property type="component" value="Unassembled WGS sequence"/>
</dbReference>
<sequence>MNNWYDDLKSDQPLRSRTFTDKMAADVHSRALGKSTKQALSWSRRRILGAVMMVAALCFIVFFTNMPEKELPADLTSHAGIVSYGLDWEIRDLLINFRSKTGWKKQILLEKPLPDNQVIIYSVMPKESGLKGNVYIDILQWKDYGGSKAVGTGLDGWSHLFSVDDLRTDIAIMNDVYMGPITTIGNMYLFTGKVSYDMEGIRLLDDSGNHWDAEMIIQSDVTDKYWFAIMPATANLEDYKVAALDKKGKVIATNKYWLPGAE</sequence>
<keyword evidence="3" id="KW-1185">Reference proteome</keyword>
<keyword evidence="1" id="KW-1133">Transmembrane helix</keyword>
<gene>
    <name evidence="2" type="ORF">DX130_19645</name>
</gene>
<organism evidence="2 3">
    <name type="scientific">Paenibacillus paeoniae</name>
    <dbReference type="NCBI Taxonomy" id="2292705"/>
    <lineage>
        <taxon>Bacteria</taxon>
        <taxon>Bacillati</taxon>
        <taxon>Bacillota</taxon>
        <taxon>Bacilli</taxon>
        <taxon>Bacillales</taxon>
        <taxon>Paenibacillaceae</taxon>
        <taxon>Paenibacillus</taxon>
    </lineage>
</organism>
<dbReference type="AlphaFoldDB" id="A0A371P7L7"/>
<reference evidence="2 3" key="1">
    <citation type="submission" date="2018-08" db="EMBL/GenBank/DDBJ databases">
        <title>Paenibacillus sp. M4BSY-1, whole genome shotgun sequence.</title>
        <authorList>
            <person name="Tuo L."/>
        </authorList>
    </citation>
    <scope>NUCLEOTIDE SEQUENCE [LARGE SCALE GENOMIC DNA]</scope>
    <source>
        <strain evidence="2 3">M4BSY-1</strain>
    </source>
</reference>
<dbReference type="OrthoDB" id="2579542at2"/>
<evidence type="ECO:0000256" key="1">
    <source>
        <dbReference type="SAM" id="Phobius"/>
    </source>
</evidence>
<comment type="caution">
    <text evidence="2">The sequence shown here is derived from an EMBL/GenBank/DDBJ whole genome shotgun (WGS) entry which is preliminary data.</text>
</comment>
<keyword evidence="1" id="KW-0812">Transmembrane</keyword>
<feature type="transmembrane region" description="Helical" evidence="1">
    <location>
        <begin position="47"/>
        <end position="66"/>
    </location>
</feature>
<protein>
    <submittedName>
        <fullName evidence="2">Uncharacterized protein</fullName>
    </submittedName>
</protein>
<keyword evidence="1" id="KW-0472">Membrane</keyword>
<evidence type="ECO:0000313" key="2">
    <source>
        <dbReference type="EMBL" id="REK71919.1"/>
    </source>
</evidence>
<dbReference type="EMBL" id="QUBQ01000004">
    <property type="protein sequence ID" value="REK71919.1"/>
    <property type="molecule type" value="Genomic_DNA"/>
</dbReference>
<evidence type="ECO:0000313" key="3">
    <source>
        <dbReference type="Proteomes" id="UP000261905"/>
    </source>
</evidence>
<proteinExistence type="predicted"/>
<dbReference type="RefSeq" id="WP_116048258.1">
    <property type="nucleotide sequence ID" value="NZ_QUBQ01000004.1"/>
</dbReference>
<accession>A0A371P7L7</accession>
<name>A0A371P7L7_9BACL</name>